<protein>
    <submittedName>
        <fullName evidence="1">Uncharacterized protein</fullName>
    </submittedName>
</protein>
<keyword evidence="2" id="KW-1185">Reference proteome</keyword>
<proteinExistence type="predicted"/>
<organism evidence="1 2">
    <name type="scientific">Araneus ventricosus</name>
    <name type="common">Orbweaver spider</name>
    <name type="synonym">Epeira ventricosa</name>
    <dbReference type="NCBI Taxonomy" id="182803"/>
    <lineage>
        <taxon>Eukaryota</taxon>
        <taxon>Metazoa</taxon>
        <taxon>Ecdysozoa</taxon>
        <taxon>Arthropoda</taxon>
        <taxon>Chelicerata</taxon>
        <taxon>Arachnida</taxon>
        <taxon>Araneae</taxon>
        <taxon>Araneomorphae</taxon>
        <taxon>Entelegynae</taxon>
        <taxon>Araneoidea</taxon>
        <taxon>Araneidae</taxon>
        <taxon>Araneus</taxon>
    </lineage>
</organism>
<dbReference type="AlphaFoldDB" id="A0A4Y2EGW5"/>
<reference evidence="1 2" key="1">
    <citation type="journal article" date="2019" name="Sci. Rep.">
        <title>Orb-weaving spider Araneus ventricosus genome elucidates the spidroin gene catalogue.</title>
        <authorList>
            <person name="Kono N."/>
            <person name="Nakamura H."/>
            <person name="Ohtoshi R."/>
            <person name="Moran D.A.P."/>
            <person name="Shinohara A."/>
            <person name="Yoshida Y."/>
            <person name="Fujiwara M."/>
            <person name="Mori M."/>
            <person name="Tomita M."/>
            <person name="Arakawa K."/>
        </authorList>
    </citation>
    <scope>NUCLEOTIDE SEQUENCE [LARGE SCALE GENOMIC DNA]</scope>
</reference>
<accession>A0A4Y2EGW5</accession>
<gene>
    <name evidence="1" type="ORF">AVEN_229548_1</name>
</gene>
<dbReference type="Proteomes" id="UP000499080">
    <property type="component" value="Unassembled WGS sequence"/>
</dbReference>
<evidence type="ECO:0000313" key="2">
    <source>
        <dbReference type="Proteomes" id="UP000499080"/>
    </source>
</evidence>
<sequence length="110" mass="12760">MLCGFSGPDIHTDELEDNQFIPDPSYVDELKCAVTLTANDYNSEFYDESFNHTNNFTKLIRILKFINNTKAKECLNKVNKYLTAEELHRSIEFLARVAQLREFKAEIHGL</sequence>
<dbReference type="EMBL" id="BGPR01000609">
    <property type="protein sequence ID" value="GBM28370.1"/>
    <property type="molecule type" value="Genomic_DNA"/>
</dbReference>
<comment type="caution">
    <text evidence="1">The sequence shown here is derived from an EMBL/GenBank/DDBJ whole genome shotgun (WGS) entry which is preliminary data.</text>
</comment>
<name>A0A4Y2EGW5_ARAVE</name>
<evidence type="ECO:0000313" key="1">
    <source>
        <dbReference type="EMBL" id="GBM28370.1"/>
    </source>
</evidence>